<reference evidence="2 3" key="1">
    <citation type="submission" date="2020-02" db="EMBL/GenBank/DDBJ databases">
        <authorList>
            <person name="Ferguson B K."/>
        </authorList>
    </citation>
    <scope>NUCLEOTIDE SEQUENCE [LARGE SCALE GENOMIC DNA]</scope>
</reference>
<feature type="compositionally biased region" description="Acidic residues" evidence="1">
    <location>
        <begin position="207"/>
        <end position="216"/>
    </location>
</feature>
<evidence type="ECO:0000313" key="2">
    <source>
        <dbReference type="EMBL" id="CAB0041974.1"/>
    </source>
</evidence>
<evidence type="ECO:0000256" key="1">
    <source>
        <dbReference type="SAM" id="MobiDB-lite"/>
    </source>
</evidence>
<sequence length="596" mass="66380">MMSVSKQKESTPVGKGTNVSESNPGSYRVKAPVASGCPLDSGEGKNRGVVSDGRGAKGGKDRPGSGKSQLPQPRVVVQRGQDGRLGLVEKQRLERERERALRERRTREQSPSALAGTTLSTQDSVTVRSRSDSGDEVSSGRFSSMEYIEGSGKRTIPDSDLLLPDWHKEKKGRISGDKRTQEYDDVAGKSGIGDGKDDDDEKRGEDSSEEEAEEEVVEKNDVGGRKDKVFSDDRRVQQVMMANARRKEERMRDRELEGAERDEDYLANMYNISQDLVHYMALEASKIPKMAAAQVGVRVSALQNLVSSLVAENSALKARLEEKERVEEQLWARMSEMCSRGEVAVSQREPLVQQEEERTPVRRSYAVVVRGKGMKEGKDVQSKLERVEKGMGLKVKGVRSMKEGRVLVELADEAERKRMLEDRRLREAGLRVEKPKTFPPLVLIRAVPKGMKDDELLDEVYVRNLKEEVDAEEMERTMRVKFRIGARSREKEGVCWEVSPRIRKHFWEQVARLGSILGCGHILWRRSRESRDASVATVLITGQSNAREASSAAGVAKRDTWLRIAASRRSAGTAGRGEGIVGTPCSHGPAQKCCCV</sequence>
<feature type="compositionally biased region" description="Polar residues" evidence="1">
    <location>
        <begin position="109"/>
        <end position="128"/>
    </location>
</feature>
<feature type="compositionally biased region" description="Basic and acidic residues" evidence="1">
    <location>
        <begin position="87"/>
        <end position="108"/>
    </location>
</feature>
<keyword evidence="3" id="KW-1185">Reference proteome</keyword>
<gene>
    <name evidence="2" type="ORF">TBRA_LOCUS13617</name>
</gene>
<accession>A0A6H5J1J5</accession>
<feature type="compositionally biased region" description="Basic and acidic residues" evidence="1">
    <location>
        <begin position="54"/>
        <end position="64"/>
    </location>
</feature>
<dbReference type="AlphaFoldDB" id="A0A6H5J1J5"/>
<protein>
    <submittedName>
        <fullName evidence="2">Uncharacterized protein</fullName>
    </submittedName>
</protein>
<organism evidence="2 3">
    <name type="scientific">Trichogramma brassicae</name>
    <dbReference type="NCBI Taxonomy" id="86971"/>
    <lineage>
        <taxon>Eukaryota</taxon>
        <taxon>Metazoa</taxon>
        <taxon>Ecdysozoa</taxon>
        <taxon>Arthropoda</taxon>
        <taxon>Hexapoda</taxon>
        <taxon>Insecta</taxon>
        <taxon>Pterygota</taxon>
        <taxon>Neoptera</taxon>
        <taxon>Endopterygota</taxon>
        <taxon>Hymenoptera</taxon>
        <taxon>Apocrita</taxon>
        <taxon>Proctotrupomorpha</taxon>
        <taxon>Chalcidoidea</taxon>
        <taxon>Trichogrammatidae</taxon>
        <taxon>Trichogramma</taxon>
    </lineage>
</organism>
<evidence type="ECO:0000313" key="3">
    <source>
        <dbReference type="Proteomes" id="UP000479190"/>
    </source>
</evidence>
<feature type="region of interest" description="Disordered" evidence="1">
    <location>
        <begin position="1"/>
        <end position="233"/>
    </location>
</feature>
<feature type="compositionally biased region" description="Basic and acidic residues" evidence="1">
    <location>
        <begin position="165"/>
        <end position="182"/>
    </location>
</feature>
<feature type="compositionally biased region" description="Basic and acidic residues" evidence="1">
    <location>
        <begin position="217"/>
        <end position="233"/>
    </location>
</feature>
<dbReference type="EMBL" id="CADCXV010001142">
    <property type="protein sequence ID" value="CAB0041974.1"/>
    <property type="molecule type" value="Genomic_DNA"/>
</dbReference>
<name>A0A6H5J1J5_9HYME</name>
<dbReference type="Proteomes" id="UP000479190">
    <property type="component" value="Unassembled WGS sequence"/>
</dbReference>
<proteinExistence type="predicted"/>